<sequence length="369" mass="39276">MTVQALDDAIEAAGGSAAVVVRDLRRWAEEEAPTVRRLDYVMADALSDDDDEFDDELIEGTLGRGAMGVLYGDSNSGKTFCAIDMGAAVAMGEEWLGRPTDAGLVVYLATESPASVEMRLKAYQRHHQCRVPGFVIVRSPINLFDGNADTTAVIALIDQLERDYGLKAALIIGDTLARLAVGANENAGEDMGVVVRNIDAIRNATGAAFVVIHHTGKDAARGMRGWSGLRAATDTEIEVTSDEASGLRTAEITKQRDLPGKGDRIGFTLAPVRLGVNRWGTERSSCVVMAADAPAKTMRGKRQSEIAGAITEFLRVRGAGCLRGALAAHFKDTYARQSVYREINKMLDAGLLIESTGIVALPGAPGAAK</sequence>
<proteinExistence type="predicted"/>
<gene>
    <name evidence="1" type="ORF">CDO81_19630</name>
</gene>
<evidence type="ECO:0008006" key="3">
    <source>
        <dbReference type="Google" id="ProtNLM"/>
    </source>
</evidence>
<accession>A0A254N6G4</accession>
<dbReference type="AlphaFoldDB" id="A0A254N6G4"/>
<organism evidence="1 2">
    <name type="scientific">Roseateles puraquae</name>
    <dbReference type="NCBI Taxonomy" id="431059"/>
    <lineage>
        <taxon>Bacteria</taxon>
        <taxon>Pseudomonadati</taxon>
        <taxon>Pseudomonadota</taxon>
        <taxon>Betaproteobacteria</taxon>
        <taxon>Burkholderiales</taxon>
        <taxon>Sphaerotilaceae</taxon>
        <taxon>Roseateles</taxon>
    </lineage>
</organism>
<dbReference type="RefSeq" id="WP_088484922.1">
    <property type="nucleotide sequence ID" value="NZ_NISI01000009.1"/>
</dbReference>
<reference evidence="1 2" key="1">
    <citation type="journal article" date="2007" name="Int. J. Syst. Evol. Microbiol.">
        <title>Description of Pelomonas aquatica sp. nov. and Pelomonas puraquae sp. nov., isolated from industrial and haemodialysis water.</title>
        <authorList>
            <person name="Gomila M."/>
            <person name="Bowien B."/>
            <person name="Falsen E."/>
            <person name="Moore E.R."/>
            <person name="Lalucat J."/>
        </authorList>
    </citation>
    <scope>NUCLEOTIDE SEQUENCE [LARGE SCALE GENOMIC DNA]</scope>
    <source>
        <strain evidence="1 2">CCUG 52769</strain>
    </source>
</reference>
<name>A0A254N6G4_9BURK</name>
<dbReference type="OrthoDB" id="8905164at2"/>
<evidence type="ECO:0000313" key="1">
    <source>
        <dbReference type="EMBL" id="OWR02402.1"/>
    </source>
</evidence>
<keyword evidence="2" id="KW-1185">Reference proteome</keyword>
<comment type="caution">
    <text evidence="1">The sequence shown here is derived from an EMBL/GenBank/DDBJ whole genome shotgun (WGS) entry which is preliminary data.</text>
</comment>
<dbReference type="SUPFAM" id="SSF52540">
    <property type="entry name" value="P-loop containing nucleoside triphosphate hydrolases"/>
    <property type="match status" value="1"/>
</dbReference>
<dbReference type="EMBL" id="NISI01000009">
    <property type="protein sequence ID" value="OWR02402.1"/>
    <property type="molecule type" value="Genomic_DNA"/>
</dbReference>
<protein>
    <recommendedName>
        <fullName evidence="3">AAA family ATPase</fullName>
    </recommendedName>
</protein>
<dbReference type="Pfam" id="PF13481">
    <property type="entry name" value="AAA_25"/>
    <property type="match status" value="1"/>
</dbReference>
<evidence type="ECO:0000313" key="2">
    <source>
        <dbReference type="Proteomes" id="UP000197446"/>
    </source>
</evidence>
<dbReference type="Gene3D" id="3.40.50.300">
    <property type="entry name" value="P-loop containing nucleotide triphosphate hydrolases"/>
    <property type="match status" value="1"/>
</dbReference>
<dbReference type="InterPro" id="IPR027417">
    <property type="entry name" value="P-loop_NTPase"/>
</dbReference>
<dbReference type="Proteomes" id="UP000197446">
    <property type="component" value="Unassembled WGS sequence"/>
</dbReference>